<dbReference type="InterPro" id="IPR002298">
    <property type="entry name" value="DNA_polymerase_A"/>
</dbReference>
<comment type="caution">
    <text evidence="3">The sequence shown here is derived from an EMBL/GenBank/DDBJ whole genome shotgun (WGS) entry which is preliminary data.</text>
</comment>
<gene>
    <name evidence="3" type="ORF">GDO54_009609</name>
</gene>
<dbReference type="Proteomes" id="UP001181693">
    <property type="component" value="Unassembled WGS sequence"/>
</dbReference>
<sequence>MEYKNVTQTDREQAKRIVYSVIYGVGKERLSECLGTTPTAAIKFIEQFMQKYRVCDFTQTVVHECRSRVIRPLRQNMRLSRCCWLLQ</sequence>
<feature type="domain" description="DNA-directed DNA polymerase family A palm" evidence="2">
    <location>
        <begin position="3"/>
        <end position="68"/>
    </location>
</feature>
<dbReference type="Pfam" id="PF00476">
    <property type="entry name" value="DNA_pol_A"/>
    <property type="match status" value="1"/>
</dbReference>
<dbReference type="GO" id="GO:0006261">
    <property type="term" value="P:DNA-templated DNA replication"/>
    <property type="evidence" value="ECO:0007669"/>
    <property type="project" value="InterPro"/>
</dbReference>
<keyword evidence="4" id="KW-1185">Reference proteome</keyword>
<evidence type="ECO:0000313" key="4">
    <source>
        <dbReference type="Proteomes" id="UP001181693"/>
    </source>
</evidence>
<name>A0AAV3ANI4_PYXAD</name>
<evidence type="ECO:0000259" key="2">
    <source>
        <dbReference type="Pfam" id="PF00476"/>
    </source>
</evidence>
<protein>
    <recommendedName>
        <fullName evidence="2">DNA-directed DNA polymerase family A palm domain-containing protein</fullName>
    </recommendedName>
</protein>
<accession>A0AAV3ANI4</accession>
<dbReference type="GO" id="GO:0003887">
    <property type="term" value="F:DNA-directed DNA polymerase activity"/>
    <property type="evidence" value="ECO:0007669"/>
    <property type="project" value="InterPro"/>
</dbReference>
<dbReference type="EMBL" id="DYDO01000003">
    <property type="protein sequence ID" value="DBA29380.1"/>
    <property type="molecule type" value="Genomic_DNA"/>
</dbReference>
<dbReference type="GO" id="GO:0003677">
    <property type="term" value="F:DNA binding"/>
    <property type="evidence" value="ECO:0007669"/>
    <property type="project" value="InterPro"/>
</dbReference>
<dbReference type="AlphaFoldDB" id="A0AAV3ANI4"/>
<dbReference type="Gene3D" id="1.10.150.20">
    <property type="entry name" value="5' to 3' exonuclease, C-terminal subdomain"/>
    <property type="match status" value="1"/>
</dbReference>
<dbReference type="PANTHER" id="PTHR10133:SF27">
    <property type="entry name" value="DNA POLYMERASE NU"/>
    <property type="match status" value="1"/>
</dbReference>
<evidence type="ECO:0000256" key="1">
    <source>
        <dbReference type="ARBA" id="ARBA00022705"/>
    </source>
</evidence>
<dbReference type="InterPro" id="IPR001098">
    <property type="entry name" value="DNA-dir_DNA_pol_A_palm_dom"/>
</dbReference>
<reference evidence="3" key="1">
    <citation type="thesis" date="2020" institute="ProQuest LLC" country="789 East Eisenhower Parkway, Ann Arbor, MI, USA">
        <title>Comparative Genomics and Chromosome Evolution.</title>
        <authorList>
            <person name="Mudd A.B."/>
        </authorList>
    </citation>
    <scope>NUCLEOTIDE SEQUENCE</scope>
    <source>
        <strain evidence="3">1538</strain>
        <tissue evidence="3">Blood</tissue>
    </source>
</reference>
<dbReference type="SUPFAM" id="SSF56672">
    <property type="entry name" value="DNA/RNA polymerases"/>
    <property type="match status" value="1"/>
</dbReference>
<keyword evidence="1" id="KW-0235">DNA replication</keyword>
<organism evidence="3 4">
    <name type="scientific">Pyxicephalus adspersus</name>
    <name type="common">African bullfrog</name>
    <dbReference type="NCBI Taxonomy" id="30357"/>
    <lineage>
        <taxon>Eukaryota</taxon>
        <taxon>Metazoa</taxon>
        <taxon>Chordata</taxon>
        <taxon>Craniata</taxon>
        <taxon>Vertebrata</taxon>
        <taxon>Euteleostomi</taxon>
        <taxon>Amphibia</taxon>
        <taxon>Batrachia</taxon>
        <taxon>Anura</taxon>
        <taxon>Neobatrachia</taxon>
        <taxon>Ranoidea</taxon>
        <taxon>Pyxicephalidae</taxon>
        <taxon>Pyxicephalinae</taxon>
        <taxon>Pyxicephalus</taxon>
    </lineage>
</organism>
<evidence type="ECO:0000313" key="3">
    <source>
        <dbReference type="EMBL" id="DBA29380.1"/>
    </source>
</evidence>
<dbReference type="InterPro" id="IPR043502">
    <property type="entry name" value="DNA/RNA_pol_sf"/>
</dbReference>
<dbReference type="PANTHER" id="PTHR10133">
    <property type="entry name" value="DNA POLYMERASE I"/>
    <property type="match status" value="1"/>
</dbReference>
<dbReference type="GO" id="GO:0006302">
    <property type="term" value="P:double-strand break repair"/>
    <property type="evidence" value="ECO:0007669"/>
    <property type="project" value="TreeGrafter"/>
</dbReference>
<proteinExistence type="predicted"/>